<keyword evidence="2" id="KW-0201">Cytochrome c-type biogenesis</keyword>
<feature type="transmembrane region" description="Helical" evidence="3">
    <location>
        <begin position="523"/>
        <end position="546"/>
    </location>
</feature>
<dbReference type="InterPro" id="IPR032523">
    <property type="entry name" value="CcmF_C"/>
</dbReference>
<sequence length="878" mass="97939">MDYIGENLLPGQVGHLLIVLSFVASIVATLSYFMSVRTAQLKGQGGVLAFANPESTAWKKLARYAFITQFLSIVTIFGLLFYMVFNHMFEYHYVWKHSSRSLEVKYLLACIWEGQEGSTLLWTFWHAVLGLVIMRRGKDWEAPVMTVISFTQVLLAAMVLGIYIFGYRIGINPFILLRDSGVLDNAPALHINFDVTQPLKSDFMLSIKDGNDLNPLLQNYWMVIHPPVLFLGFASTLLPFAFALSGLWLKKNDQWINASLPWTLFSVAIFGIGIMMGAAWAYESLNFGGYWAWDPVENASLVPWLILVAGLHTLLIYKHSGYSLRATYIFFLLGFIFVWYSTFLTKSGILGETSVHAFTDTGLNVQLFLCIYVFIWLAPVAAAKTFNEKVLIGLAGAVLGIASYYLSVPGLPMFAILAGVITMVVYINKQVPTVKKEEDVSSREFWMFIGSLVFFLSALVITVITSLPVFNSLFKLNQAQPENVEFLYNQIHVLVAVVIAVLTAVSQYLKYKHTPRAFLLKKLGIPTLIAAVFATLVLAFGNINYIKEGMGFLVQIWIAVAASIYAIVANAAYIWVGIKGNMKMSGGSIAHVGFGMVLLGILLSSGKKEILSYNTSGIHIDFGKDSTQKSGENLTLVKGVPMQMGGYDVTFMGDSVHPKKPLTFFKVDFKNKATGEEFRLTPNSFINYKNNEGLMSNPSSRHYLTHDVFTYISAMADPEKNKDTARFVDYVRGIGDTIFYSKGYILIENVVAADNLPLAKAAKEDSAILATLNIHAQTGSRYTTDLLLLKDARGNVRSNQDTLMAESLVMELRNWQNGKATIAMKESNSVLDWITLKAYKFPFINILWAGIIVTAIGLFISMFYRIGQNRRNKLKKVE</sequence>
<feature type="domain" description="Cytochrome c-type biogenesis protein CcmF C-terminal" evidence="5">
    <location>
        <begin position="434"/>
        <end position="606"/>
    </location>
</feature>
<evidence type="ECO:0000256" key="2">
    <source>
        <dbReference type="ARBA" id="ARBA00022748"/>
    </source>
</evidence>
<evidence type="ECO:0000256" key="1">
    <source>
        <dbReference type="ARBA" id="ARBA00009186"/>
    </source>
</evidence>
<keyword evidence="7" id="KW-1185">Reference proteome</keyword>
<feature type="domain" description="Cytochrome c assembly protein" evidence="4">
    <location>
        <begin position="115"/>
        <end position="347"/>
    </location>
</feature>
<dbReference type="InterPro" id="IPR003567">
    <property type="entry name" value="Cyt_c_biogenesis"/>
</dbReference>
<name>A0ABW6A415_9BACT</name>
<dbReference type="Pfam" id="PF16327">
    <property type="entry name" value="CcmF_C"/>
    <property type="match status" value="1"/>
</dbReference>
<keyword evidence="3" id="KW-1133">Transmembrane helix</keyword>
<feature type="transmembrane region" description="Helical" evidence="3">
    <location>
        <begin position="846"/>
        <end position="866"/>
    </location>
</feature>
<gene>
    <name evidence="6" type="primary">ccsA</name>
    <name evidence="6" type="ORF">ACFS6H_07265</name>
</gene>
<dbReference type="Proteomes" id="UP001597511">
    <property type="component" value="Unassembled WGS sequence"/>
</dbReference>
<feature type="transmembrane region" description="Helical" evidence="3">
    <location>
        <begin position="588"/>
        <end position="606"/>
    </location>
</feature>
<dbReference type="PANTHER" id="PTHR43653:SF1">
    <property type="entry name" value="CYTOCHROME C-TYPE BIOGENESIS PROTEIN CCMF"/>
    <property type="match status" value="1"/>
</dbReference>
<feature type="transmembrane region" description="Helical" evidence="3">
    <location>
        <begin position="390"/>
        <end position="406"/>
    </location>
</feature>
<feature type="transmembrane region" description="Helical" evidence="3">
    <location>
        <begin position="448"/>
        <end position="470"/>
    </location>
</feature>
<evidence type="ECO:0000313" key="7">
    <source>
        <dbReference type="Proteomes" id="UP001597511"/>
    </source>
</evidence>
<feature type="transmembrane region" description="Helical" evidence="3">
    <location>
        <begin position="12"/>
        <end position="33"/>
    </location>
</feature>
<organism evidence="6 7">
    <name type="scientific">Terrimonas rubra</name>
    <dbReference type="NCBI Taxonomy" id="1035890"/>
    <lineage>
        <taxon>Bacteria</taxon>
        <taxon>Pseudomonadati</taxon>
        <taxon>Bacteroidota</taxon>
        <taxon>Chitinophagia</taxon>
        <taxon>Chitinophagales</taxon>
        <taxon>Chitinophagaceae</taxon>
        <taxon>Terrimonas</taxon>
    </lineage>
</organism>
<accession>A0ABW6A415</accession>
<comment type="caution">
    <text evidence="6">The sequence shown here is derived from an EMBL/GenBank/DDBJ whole genome shotgun (WGS) entry which is preliminary data.</text>
</comment>
<feature type="transmembrane region" description="Helical" evidence="3">
    <location>
        <begin position="412"/>
        <end position="428"/>
    </location>
</feature>
<feature type="transmembrane region" description="Helical" evidence="3">
    <location>
        <begin position="301"/>
        <end position="317"/>
    </location>
</feature>
<proteinExistence type="inferred from homology"/>
<keyword evidence="3" id="KW-0812">Transmembrane</keyword>
<evidence type="ECO:0000313" key="6">
    <source>
        <dbReference type="EMBL" id="MFD2919497.1"/>
    </source>
</evidence>
<dbReference type="Pfam" id="PF01578">
    <property type="entry name" value="Cytochrom_C_asm"/>
    <property type="match status" value="1"/>
</dbReference>
<reference evidence="7" key="1">
    <citation type="journal article" date="2019" name="Int. J. Syst. Evol. Microbiol.">
        <title>The Global Catalogue of Microorganisms (GCM) 10K type strain sequencing project: providing services to taxonomists for standard genome sequencing and annotation.</title>
        <authorList>
            <consortium name="The Broad Institute Genomics Platform"/>
            <consortium name="The Broad Institute Genome Sequencing Center for Infectious Disease"/>
            <person name="Wu L."/>
            <person name="Ma J."/>
        </authorList>
    </citation>
    <scope>NUCLEOTIDE SEQUENCE [LARGE SCALE GENOMIC DNA]</scope>
    <source>
        <strain evidence="7">KCTC 23299</strain>
    </source>
</reference>
<protein>
    <submittedName>
        <fullName evidence="6">Cytochrome c biogenesis protein CcsA</fullName>
    </submittedName>
</protein>
<feature type="transmembrane region" description="Helical" evidence="3">
    <location>
        <begin position="261"/>
        <end position="281"/>
    </location>
</feature>
<dbReference type="PRINTS" id="PR01410">
    <property type="entry name" value="CCBIOGENESIS"/>
</dbReference>
<dbReference type="EMBL" id="JBHUOZ010000001">
    <property type="protein sequence ID" value="MFD2919497.1"/>
    <property type="molecule type" value="Genomic_DNA"/>
</dbReference>
<dbReference type="PANTHER" id="PTHR43653">
    <property type="entry name" value="CYTOCHROME C ASSEMBLY PROTEIN-RELATED"/>
    <property type="match status" value="1"/>
</dbReference>
<evidence type="ECO:0000256" key="3">
    <source>
        <dbReference type="SAM" id="Phobius"/>
    </source>
</evidence>
<evidence type="ECO:0000259" key="4">
    <source>
        <dbReference type="Pfam" id="PF01578"/>
    </source>
</evidence>
<feature type="transmembrane region" description="Helical" evidence="3">
    <location>
        <begin position="490"/>
        <end position="511"/>
    </location>
</feature>
<feature type="transmembrane region" description="Helical" evidence="3">
    <location>
        <begin position="146"/>
        <end position="166"/>
    </location>
</feature>
<dbReference type="RefSeq" id="WP_386096741.1">
    <property type="nucleotide sequence ID" value="NZ_JBHUOZ010000001.1"/>
</dbReference>
<evidence type="ECO:0000259" key="5">
    <source>
        <dbReference type="Pfam" id="PF16327"/>
    </source>
</evidence>
<feature type="transmembrane region" description="Helical" evidence="3">
    <location>
        <begin position="363"/>
        <end position="383"/>
    </location>
</feature>
<keyword evidence="3" id="KW-0472">Membrane</keyword>
<feature type="transmembrane region" description="Helical" evidence="3">
    <location>
        <begin position="228"/>
        <end position="249"/>
    </location>
</feature>
<feature type="transmembrane region" description="Helical" evidence="3">
    <location>
        <begin position="552"/>
        <end position="576"/>
    </location>
</feature>
<dbReference type="InterPro" id="IPR002541">
    <property type="entry name" value="Cyt_c_assembly"/>
</dbReference>
<feature type="transmembrane region" description="Helical" evidence="3">
    <location>
        <begin position="64"/>
        <end position="85"/>
    </location>
</feature>
<feature type="transmembrane region" description="Helical" evidence="3">
    <location>
        <begin position="324"/>
        <end position="343"/>
    </location>
</feature>
<comment type="similarity">
    <text evidence="1">Belongs to the CcmF/CycK/Ccl1/NrfE/CcsA family.</text>
</comment>